<feature type="domain" description="HTH marR-type" evidence="3">
    <location>
        <begin position="5"/>
        <end position="139"/>
    </location>
</feature>
<evidence type="ECO:0000256" key="1">
    <source>
        <dbReference type="ARBA" id="ARBA00023015"/>
    </source>
</evidence>
<sequence>MSSNTERLVSLIRLISFSQRDAADQWVKGTGLTPQQSFALNFIQMNQEHGVIAREIADITGTTPASVTSLLKGLEERGLIERTPSPTDSRAKVIRASAKGLGLTDGFAEALIESQRRLFAVLDDDEQAQLVALLERVAVQIDVPEDERRRGGAPEREGHRPS</sequence>
<dbReference type="PROSITE" id="PS50995">
    <property type="entry name" value="HTH_MARR_2"/>
    <property type="match status" value="1"/>
</dbReference>
<evidence type="ECO:0000313" key="5">
    <source>
        <dbReference type="Proteomes" id="UP000438182"/>
    </source>
</evidence>
<dbReference type="InterPro" id="IPR036388">
    <property type="entry name" value="WH-like_DNA-bd_sf"/>
</dbReference>
<gene>
    <name evidence="4" type="ORF">GB864_05350</name>
</gene>
<keyword evidence="5" id="KW-1185">Reference proteome</keyword>
<evidence type="ECO:0000259" key="3">
    <source>
        <dbReference type="PROSITE" id="PS50995"/>
    </source>
</evidence>
<dbReference type="SMART" id="SM00347">
    <property type="entry name" value="HTH_MARR"/>
    <property type="match status" value="1"/>
</dbReference>
<dbReference type="PANTHER" id="PTHR33164">
    <property type="entry name" value="TRANSCRIPTIONAL REGULATOR, MARR FAMILY"/>
    <property type="match status" value="1"/>
</dbReference>
<dbReference type="InterPro" id="IPR036390">
    <property type="entry name" value="WH_DNA-bd_sf"/>
</dbReference>
<dbReference type="PRINTS" id="PR00598">
    <property type="entry name" value="HTHMARR"/>
</dbReference>
<keyword evidence="2" id="KW-0804">Transcription</keyword>
<dbReference type="AlphaFoldDB" id="A0A6I4P3Y4"/>
<organism evidence="4 5">
    <name type="scientific">Agromyces seonyuensis</name>
    <dbReference type="NCBI Taxonomy" id="2662446"/>
    <lineage>
        <taxon>Bacteria</taxon>
        <taxon>Bacillati</taxon>
        <taxon>Actinomycetota</taxon>
        <taxon>Actinomycetes</taxon>
        <taxon>Micrococcales</taxon>
        <taxon>Microbacteriaceae</taxon>
        <taxon>Agromyces</taxon>
    </lineage>
</organism>
<dbReference type="Proteomes" id="UP000438182">
    <property type="component" value="Unassembled WGS sequence"/>
</dbReference>
<accession>A0A6I4P3Y4</accession>
<reference evidence="4 5" key="1">
    <citation type="submission" date="2019-12" db="EMBL/GenBank/DDBJ databases">
        <authorList>
            <person name="Kim Y.S."/>
        </authorList>
    </citation>
    <scope>NUCLEOTIDE SEQUENCE [LARGE SCALE GENOMIC DNA]</scope>
    <source>
        <strain evidence="4 5">MMS17-SY077</strain>
    </source>
</reference>
<proteinExistence type="predicted"/>
<evidence type="ECO:0000256" key="2">
    <source>
        <dbReference type="ARBA" id="ARBA00023163"/>
    </source>
</evidence>
<name>A0A6I4P3Y4_9MICO</name>
<dbReference type="InterPro" id="IPR039422">
    <property type="entry name" value="MarR/SlyA-like"/>
</dbReference>
<dbReference type="PANTHER" id="PTHR33164:SF56">
    <property type="entry name" value="HTH-TYPE TRANSCRIPTIONAL REGULATOR MHQR"/>
    <property type="match status" value="1"/>
</dbReference>
<dbReference type="Gene3D" id="1.10.10.10">
    <property type="entry name" value="Winged helix-like DNA-binding domain superfamily/Winged helix DNA-binding domain"/>
    <property type="match status" value="1"/>
</dbReference>
<dbReference type="Pfam" id="PF12802">
    <property type="entry name" value="MarR_2"/>
    <property type="match status" value="1"/>
</dbReference>
<dbReference type="InterPro" id="IPR000835">
    <property type="entry name" value="HTH_MarR-typ"/>
</dbReference>
<comment type="caution">
    <text evidence="4">The sequence shown here is derived from an EMBL/GenBank/DDBJ whole genome shotgun (WGS) entry which is preliminary data.</text>
</comment>
<dbReference type="SUPFAM" id="SSF46785">
    <property type="entry name" value="Winged helix' DNA-binding domain"/>
    <property type="match status" value="1"/>
</dbReference>
<dbReference type="GO" id="GO:0006950">
    <property type="term" value="P:response to stress"/>
    <property type="evidence" value="ECO:0007669"/>
    <property type="project" value="TreeGrafter"/>
</dbReference>
<dbReference type="EMBL" id="WSTA01000016">
    <property type="protein sequence ID" value="MWB97974.1"/>
    <property type="molecule type" value="Genomic_DNA"/>
</dbReference>
<keyword evidence="1" id="KW-0805">Transcription regulation</keyword>
<dbReference type="RefSeq" id="WP_160423318.1">
    <property type="nucleotide sequence ID" value="NZ_WSTA01000016.1"/>
</dbReference>
<evidence type="ECO:0000313" key="4">
    <source>
        <dbReference type="EMBL" id="MWB97974.1"/>
    </source>
</evidence>
<dbReference type="GO" id="GO:0003700">
    <property type="term" value="F:DNA-binding transcription factor activity"/>
    <property type="evidence" value="ECO:0007669"/>
    <property type="project" value="InterPro"/>
</dbReference>
<protein>
    <submittedName>
        <fullName evidence="4">MarR family transcriptional regulator</fullName>
    </submittedName>
</protein>